<organism evidence="1 2">
    <name type="scientific">Rubroshorea leprosula</name>
    <dbReference type="NCBI Taxonomy" id="152421"/>
    <lineage>
        <taxon>Eukaryota</taxon>
        <taxon>Viridiplantae</taxon>
        <taxon>Streptophyta</taxon>
        <taxon>Embryophyta</taxon>
        <taxon>Tracheophyta</taxon>
        <taxon>Spermatophyta</taxon>
        <taxon>Magnoliopsida</taxon>
        <taxon>eudicotyledons</taxon>
        <taxon>Gunneridae</taxon>
        <taxon>Pentapetalae</taxon>
        <taxon>rosids</taxon>
        <taxon>malvids</taxon>
        <taxon>Malvales</taxon>
        <taxon>Dipterocarpaceae</taxon>
        <taxon>Rubroshorea</taxon>
    </lineage>
</organism>
<protein>
    <submittedName>
        <fullName evidence="1">Uncharacterized protein</fullName>
    </submittedName>
</protein>
<dbReference type="AlphaFoldDB" id="A0AAV5MJS3"/>
<proteinExistence type="predicted"/>
<dbReference type="Proteomes" id="UP001054252">
    <property type="component" value="Unassembled WGS sequence"/>
</dbReference>
<dbReference type="EMBL" id="BPVZ01000272">
    <property type="protein sequence ID" value="GKV48832.1"/>
    <property type="molecule type" value="Genomic_DNA"/>
</dbReference>
<name>A0AAV5MJS3_9ROSI</name>
<comment type="caution">
    <text evidence="1">The sequence shown here is derived from an EMBL/GenBank/DDBJ whole genome shotgun (WGS) entry which is preliminary data.</text>
</comment>
<keyword evidence="2" id="KW-1185">Reference proteome</keyword>
<gene>
    <name evidence="1" type="ORF">SLEP1_g55623</name>
</gene>
<evidence type="ECO:0000313" key="2">
    <source>
        <dbReference type="Proteomes" id="UP001054252"/>
    </source>
</evidence>
<reference evidence="1 2" key="1">
    <citation type="journal article" date="2021" name="Commun. Biol.">
        <title>The genome of Shorea leprosula (Dipterocarpaceae) highlights the ecological relevance of drought in aseasonal tropical rainforests.</title>
        <authorList>
            <person name="Ng K.K.S."/>
            <person name="Kobayashi M.J."/>
            <person name="Fawcett J.A."/>
            <person name="Hatakeyama M."/>
            <person name="Paape T."/>
            <person name="Ng C.H."/>
            <person name="Ang C.C."/>
            <person name="Tnah L.H."/>
            <person name="Lee C.T."/>
            <person name="Nishiyama T."/>
            <person name="Sese J."/>
            <person name="O'Brien M.J."/>
            <person name="Copetti D."/>
            <person name="Mohd Noor M.I."/>
            <person name="Ong R.C."/>
            <person name="Putra M."/>
            <person name="Sireger I.Z."/>
            <person name="Indrioko S."/>
            <person name="Kosugi Y."/>
            <person name="Izuno A."/>
            <person name="Isagi Y."/>
            <person name="Lee S.L."/>
            <person name="Shimizu K.K."/>
        </authorList>
    </citation>
    <scope>NUCLEOTIDE SEQUENCE [LARGE SCALE GENOMIC DNA]</scope>
    <source>
        <strain evidence="1">214</strain>
    </source>
</reference>
<accession>A0AAV5MJS3</accession>
<evidence type="ECO:0000313" key="1">
    <source>
        <dbReference type="EMBL" id="GKV48832.1"/>
    </source>
</evidence>
<sequence length="45" mass="4981">MTSGGMGNPLLCKRFKAILANVPRLHELRDMNLLSILIPVIALFC</sequence>